<dbReference type="EMBL" id="JAQIFT010000062">
    <property type="protein sequence ID" value="MDA3733383.1"/>
    <property type="molecule type" value="Genomic_DNA"/>
</dbReference>
<dbReference type="AlphaFoldDB" id="A0AA42J2P2"/>
<keyword evidence="10" id="KW-1185">Reference proteome</keyword>
<evidence type="ECO:0000256" key="1">
    <source>
        <dbReference type="ARBA" id="ARBA00005189"/>
    </source>
</evidence>
<evidence type="ECO:0000313" key="10">
    <source>
        <dbReference type="Proteomes" id="UP001169242"/>
    </source>
</evidence>
<keyword evidence="7" id="KW-0594">Phospholipid biosynthesis</keyword>
<evidence type="ECO:0000256" key="4">
    <source>
        <dbReference type="ARBA" id="ARBA00022679"/>
    </source>
</evidence>
<dbReference type="InterPro" id="IPR002123">
    <property type="entry name" value="Plipid/glycerol_acylTrfase"/>
</dbReference>
<comment type="pathway">
    <text evidence="1">Lipid metabolism.</text>
</comment>
<comment type="domain">
    <text evidence="7">The HXXXXD motif is essential for acyltransferase activity and may constitute the binding site for the phosphate moiety of the glycerol-3-phosphate.</text>
</comment>
<proteinExistence type="inferred from homology"/>
<reference evidence="9" key="1">
    <citation type="journal article" date="2023" name="Int. J. Syst. Evol. Microbiol.">
        <title>&lt;i&gt;Holtiella tumoricola&lt;/i&gt; gen. nov. sp. nov., isolated from a human clinical sample.</title>
        <authorList>
            <person name="Allen-Vercoe E."/>
            <person name="Daigneault M.C."/>
            <person name="Vancuren S.J."/>
            <person name="Cochrane K."/>
            <person name="O'Neal L.L."/>
            <person name="Sankaranarayanan K."/>
            <person name="Lawson P.A."/>
        </authorList>
    </citation>
    <scope>NUCLEOTIDE SEQUENCE</scope>
    <source>
        <strain evidence="9">CC70A</strain>
    </source>
</reference>
<dbReference type="Proteomes" id="UP001169242">
    <property type="component" value="Unassembled WGS sequence"/>
</dbReference>
<keyword evidence="6 7" id="KW-0012">Acyltransferase</keyword>
<accession>A0AA42J2P2</accession>
<dbReference type="Pfam" id="PF01553">
    <property type="entry name" value="Acyltransferase"/>
    <property type="match status" value="1"/>
</dbReference>
<dbReference type="NCBIfam" id="TIGR00530">
    <property type="entry name" value="AGP_acyltrn"/>
    <property type="match status" value="1"/>
</dbReference>
<dbReference type="GO" id="GO:0016020">
    <property type="term" value="C:membrane"/>
    <property type="evidence" value="ECO:0007669"/>
    <property type="project" value="InterPro"/>
</dbReference>
<evidence type="ECO:0000256" key="7">
    <source>
        <dbReference type="RuleBase" id="RU361267"/>
    </source>
</evidence>
<dbReference type="PANTHER" id="PTHR10434">
    <property type="entry name" value="1-ACYL-SN-GLYCEROL-3-PHOSPHATE ACYLTRANSFERASE"/>
    <property type="match status" value="1"/>
</dbReference>
<dbReference type="SMART" id="SM00563">
    <property type="entry name" value="PlsC"/>
    <property type="match status" value="1"/>
</dbReference>
<evidence type="ECO:0000256" key="3">
    <source>
        <dbReference type="ARBA" id="ARBA00022516"/>
    </source>
</evidence>
<evidence type="ECO:0000313" key="9">
    <source>
        <dbReference type="EMBL" id="MDA3733383.1"/>
    </source>
</evidence>
<dbReference type="SUPFAM" id="SSF69593">
    <property type="entry name" value="Glycerol-3-phosphate (1)-acyltransferase"/>
    <property type="match status" value="1"/>
</dbReference>
<name>A0AA42J2P2_9FIRM</name>
<comment type="similarity">
    <text evidence="2 7">Belongs to the 1-acyl-sn-glycerol-3-phosphate acyltransferase family.</text>
</comment>
<evidence type="ECO:0000256" key="5">
    <source>
        <dbReference type="ARBA" id="ARBA00023098"/>
    </source>
</evidence>
<keyword evidence="7" id="KW-1208">Phospholipid metabolism</keyword>
<organism evidence="9 10">
    <name type="scientific">Holtiella tumoricola</name>
    <dbReference type="NCBI Taxonomy" id="3018743"/>
    <lineage>
        <taxon>Bacteria</taxon>
        <taxon>Bacillati</taxon>
        <taxon>Bacillota</taxon>
        <taxon>Clostridia</taxon>
        <taxon>Lachnospirales</taxon>
        <taxon>Cellulosilyticaceae</taxon>
        <taxon>Holtiella</taxon>
    </lineage>
</organism>
<keyword evidence="5 7" id="KW-0443">Lipid metabolism</keyword>
<dbReference type="InterPro" id="IPR004552">
    <property type="entry name" value="AGP_acyltrans"/>
</dbReference>
<evidence type="ECO:0000256" key="2">
    <source>
        <dbReference type="ARBA" id="ARBA00008655"/>
    </source>
</evidence>
<dbReference type="RefSeq" id="WP_271013226.1">
    <property type="nucleotide sequence ID" value="NZ_JAQIFT010000062.1"/>
</dbReference>
<gene>
    <name evidence="9" type="ORF">PBV87_18045</name>
</gene>
<evidence type="ECO:0000259" key="8">
    <source>
        <dbReference type="SMART" id="SM00563"/>
    </source>
</evidence>
<dbReference type="EC" id="2.3.1.51" evidence="7"/>
<feature type="domain" description="Phospholipid/glycerol acyltransferase" evidence="8">
    <location>
        <begin position="77"/>
        <end position="192"/>
    </location>
</feature>
<dbReference type="CDD" id="cd07989">
    <property type="entry name" value="LPLAT_AGPAT-like"/>
    <property type="match status" value="1"/>
</dbReference>
<comment type="caution">
    <text evidence="9">The sequence shown here is derived from an EMBL/GenBank/DDBJ whole genome shotgun (WGS) entry which is preliminary data.</text>
</comment>
<dbReference type="PANTHER" id="PTHR10434:SF64">
    <property type="entry name" value="1-ACYL-SN-GLYCEROL-3-PHOSPHATE ACYLTRANSFERASE-RELATED"/>
    <property type="match status" value="1"/>
</dbReference>
<evidence type="ECO:0000256" key="6">
    <source>
        <dbReference type="ARBA" id="ARBA00023315"/>
    </source>
</evidence>
<keyword evidence="4 7" id="KW-0808">Transferase</keyword>
<protein>
    <recommendedName>
        <fullName evidence="7">1-acyl-sn-glycerol-3-phosphate acyltransferase</fullName>
        <ecNumber evidence="7">2.3.1.51</ecNumber>
    </recommendedName>
</protein>
<dbReference type="GO" id="GO:0003841">
    <property type="term" value="F:1-acylglycerol-3-phosphate O-acyltransferase activity"/>
    <property type="evidence" value="ECO:0007669"/>
    <property type="project" value="UniProtKB-UniRule"/>
</dbReference>
<sequence>MLRGIWVLWAMGFHFVTNTFNRKKYRVDNKELDRATKQAYRAKIYAMMRELSRRMIRAAGAELVIKGKENLPEHGPVVYMANHKGLFDSPVMATLVEKDTLIFIGKDETKKMPVIGPWFDAMGCIYIVRDDMKQSLKAILDGIDELKQGQSVVIFPEGTRQKGPEMGSFKAGSFKLATKANVPIVPIAIQNSYKVLEEKGRIQKTTIYVNVGKPIDVASLSAEEKKRLPQDVEDTVRALLEEITD</sequence>
<keyword evidence="3 7" id="KW-0444">Lipid biosynthesis</keyword>
<dbReference type="GO" id="GO:0006654">
    <property type="term" value="P:phosphatidic acid biosynthetic process"/>
    <property type="evidence" value="ECO:0007669"/>
    <property type="project" value="TreeGrafter"/>
</dbReference>
<comment type="catalytic activity">
    <reaction evidence="7">
        <text>a 1-acyl-sn-glycero-3-phosphate + an acyl-CoA = a 1,2-diacyl-sn-glycero-3-phosphate + CoA</text>
        <dbReference type="Rhea" id="RHEA:19709"/>
        <dbReference type="ChEBI" id="CHEBI:57287"/>
        <dbReference type="ChEBI" id="CHEBI:57970"/>
        <dbReference type="ChEBI" id="CHEBI:58342"/>
        <dbReference type="ChEBI" id="CHEBI:58608"/>
        <dbReference type="EC" id="2.3.1.51"/>
    </reaction>
</comment>